<reference evidence="2 3" key="1">
    <citation type="submission" date="2021-01" db="EMBL/GenBank/DDBJ databases">
        <title>Identification of strong promoters based on the transcriptome of Brevibacillus choshinensis.</title>
        <authorList>
            <person name="Yao D."/>
            <person name="Zhang K."/>
            <person name="Wu J."/>
        </authorList>
    </citation>
    <scope>NUCLEOTIDE SEQUENCE [LARGE SCALE GENOMIC DNA]</scope>
    <source>
        <strain evidence="2 3">HPD31-SP3</strain>
    </source>
</reference>
<gene>
    <name evidence="2" type="ORF">JNE38_07950</name>
</gene>
<sequence>MIRKILVALVSSILFCLVLAWINYTPAAKQQPDTYHWPYFTLMLIYLIYATPVYVVGGVPASILIEALNDKIAWANPVIVYLFRLITYAIAGVVLMALFQIIIDPTSLSQLPQGYGWGIAASLLYLHVWLLSHLVKKEKRGIW</sequence>
<feature type="transmembrane region" description="Helical" evidence="1">
    <location>
        <begin position="115"/>
        <end position="135"/>
    </location>
</feature>
<dbReference type="EMBL" id="CP069127">
    <property type="protein sequence ID" value="QRG69059.1"/>
    <property type="molecule type" value="Genomic_DNA"/>
</dbReference>
<proteinExistence type="predicted"/>
<protein>
    <submittedName>
        <fullName evidence="2">Uncharacterized protein</fullName>
    </submittedName>
</protein>
<keyword evidence="1" id="KW-1133">Transmembrane helix</keyword>
<dbReference type="RefSeq" id="WP_203356056.1">
    <property type="nucleotide sequence ID" value="NZ_CP069127.1"/>
</dbReference>
<dbReference type="Proteomes" id="UP000596248">
    <property type="component" value="Chromosome"/>
</dbReference>
<keyword evidence="1" id="KW-0812">Transmembrane</keyword>
<keyword evidence="1" id="KW-0472">Membrane</keyword>
<organism evidence="2 3">
    <name type="scientific">Brevibacillus choshinensis</name>
    <dbReference type="NCBI Taxonomy" id="54911"/>
    <lineage>
        <taxon>Bacteria</taxon>
        <taxon>Bacillati</taxon>
        <taxon>Bacillota</taxon>
        <taxon>Bacilli</taxon>
        <taxon>Bacillales</taxon>
        <taxon>Paenibacillaceae</taxon>
        <taxon>Brevibacillus</taxon>
    </lineage>
</organism>
<keyword evidence="3" id="KW-1185">Reference proteome</keyword>
<name>A0ABX7FTL0_BRECH</name>
<evidence type="ECO:0000313" key="3">
    <source>
        <dbReference type="Proteomes" id="UP000596248"/>
    </source>
</evidence>
<evidence type="ECO:0000313" key="2">
    <source>
        <dbReference type="EMBL" id="QRG69059.1"/>
    </source>
</evidence>
<accession>A0ABX7FTL0</accession>
<feature type="transmembrane region" description="Helical" evidence="1">
    <location>
        <begin position="81"/>
        <end position="103"/>
    </location>
</feature>
<evidence type="ECO:0000256" key="1">
    <source>
        <dbReference type="SAM" id="Phobius"/>
    </source>
</evidence>
<feature type="transmembrane region" description="Helical" evidence="1">
    <location>
        <begin position="44"/>
        <end position="69"/>
    </location>
</feature>